<dbReference type="InterPro" id="IPR036770">
    <property type="entry name" value="Ankyrin_rpt-contain_sf"/>
</dbReference>
<evidence type="ECO:0000256" key="2">
    <source>
        <dbReference type="ARBA" id="ARBA00023043"/>
    </source>
</evidence>
<dbReference type="Gene3D" id="1.25.40.20">
    <property type="entry name" value="Ankyrin repeat-containing domain"/>
    <property type="match status" value="1"/>
</dbReference>
<protein>
    <submittedName>
        <fullName evidence="4">Uncharacterized protein</fullName>
    </submittedName>
</protein>
<dbReference type="SUPFAM" id="SSF48403">
    <property type="entry name" value="Ankyrin repeat"/>
    <property type="match status" value="1"/>
</dbReference>
<dbReference type="InterPro" id="IPR002110">
    <property type="entry name" value="Ankyrin_rpt"/>
</dbReference>
<dbReference type="PANTHER" id="PTHR24161">
    <property type="entry name" value="ANK_REP_REGION DOMAIN-CONTAINING PROTEIN-RELATED"/>
    <property type="match status" value="1"/>
</dbReference>
<evidence type="ECO:0000256" key="1">
    <source>
        <dbReference type="ARBA" id="ARBA00022737"/>
    </source>
</evidence>
<sequence length="237" mass="27050">MESAADRASYLSDAVIRGHYRQVQFYLDAGYDQDYIDHYREGSTPLILAVTQLKDDESIRNRLIVLLLQAGADPNIGDRYGMTPLMHAILRRQTSSIRLLLESKRLDHGMEDLDGNSIVTIILDRLSAVHRMIYLGQKNRNGLTAGNLAEGCEKKELADLLSWKNQYFLPKNFEGFAYPHQLDHEKNASSTKSRDGLRAFKGDNQTIYTPEIQRRHWRKCTKLNDGNCPDQTGSNQH</sequence>
<reference evidence="4 5" key="1">
    <citation type="submission" date="2022-05" db="EMBL/GenBank/DDBJ databases">
        <title>A multi-omics perspective on studying reproductive biology in Daphnia sinensis.</title>
        <authorList>
            <person name="Jia J."/>
        </authorList>
    </citation>
    <scope>NUCLEOTIDE SEQUENCE [LARGE SCALE GENOMIC DNA]</scope>
    <source>
        <strain evidence="4 5">WSL</strain>
    </source>
</reference>
<keyword evidence="2 3" id="KW-0040">ANK repeat</keyword>
<dbReference type="SMART" id="SM00248">
    <property type="entry name" value="ANK"/>
    <property type="match status" value="2"/>
</dbReference>
<name>A0AAD5Q0R7_9CRUS</name>
<dbReference type="Pfam" id="PF12796">
    <property type="entry name" value="Ank_2"/>
    <property type="match status" value="1"/>
</dbReference>
<dbReference type="EMBL" id="WJBH02000001">
    <property type="protein sequence ID" value="KAI9564793.1"/>
    <property type="molecule type" value="Genomic_DNA"/>
</dbReference>
<organism evidence="4 5">
    <name type="scientific">Daphnia sinensis</name>
    <dbReference type="NCBI Taxonomy" id="1820382"/>
    <lineage>
        <taxon>Eukaryota</taxon>
        <taxon>Metazoa</taxon>
        <taxon>Ecdysozoa</taxon>
        <taxon>Arthropoda</taxon>
        <taxon>Crustacea</taxon>
        <taxon>Branchiopoda</taxon>
        <taxon>Diplostraca</taxon>
        <taxon>Cladocera</taxon>
        <taxon>Anomopoda</taxon>
        <taxon>Daphniidae</taxon>
        <taxon>Daphnia</taxon>
        <taxon>Daphnia similis group</taxon>
    </lineage>
</organism>
<dbReference type="PROSITE" id="PS50088">
    <property type="entry name" value="ANK_REPEAT"/>
    <property type="match status" value="1"/>
</dbReference>
<feature type="repeat" description="ANK" evidence="3">
    <location>
        <begin position="41"/>
        <end position="79"/>
    </location>
</feature>
<keyword evidence="5" id="KW-1185">Reference proteome</keyword>
<proteinExistence type="predicted"/>
<gene>
    <name evidence="4" type="ORF">GHT06_008534</name>
</gene>
<evidence type="ECO:0000313" key="4">
    <source>
        <dbReference type="EMBL" id="KAI9564793.1"/>
    </source>
</evidence>
<dbReference type="Proteomes" id="UP000820818">
    <property type="component" value="Linkage Group LG1"/>
</dbReference>
<evidence type="ECO:0000256" key="3">
    <source>
        <dbReference type="PROSITE-ProRule" id="PRU00023"/>
    </source>
</evidence>
<keyword evidence="1" id="KW-0677">Repeat</keyword>
<comment type="caution">
    <text evidence="4">The sequence shown here is derived from an EMBL/GenBank/DDBJ whole genome shotgun (WGS) entry which is preliminary data.</text>
</comment>
<dbReference type="PANTHER" id="PTHR24161:SF85">
    <property type="entry name" value="PALMITOYLTRANSFERASE HIP14"/>
    <property type="match status" value="1"/>
</dbReference>
<accession>A0AAD5Q0R7</accession>
<dbReference type="AlphaFoldDB" id="A0AAD5Q0R7"/>
<evidence type="ECO:0000313" key="5">
    <source>
        <dbReference type="Proteomes" id="UP000820818"/>
    </source>
</evidence>